<name>A0A6M0H277_9CLOT</name>
<feature type="transmembrane region" description="Helical" evidence="6">
    <location>
        <begin position="329"/>
        <end position="349"/>
    </location>
</feature>
<dbReference type="PANTHER" id="PTHR43652">
    <property type="entry name" value="BASIC AMINO ACID ANTIPORTER YFCC-RELATED"/>
    <property type="match status" value="1"/>
</dbReference>
<dbReference type="RefSeq" id="WP_061994017.1">
    <property type="nucleotide sequence ID" value="NZ_JAAGPU010000004.1"/>
</dbReference>
<organism evidence="7 8">
    <name type="scientific">Clostridium senegalense</name>
    <dbReference type="NCBI Taxonomy" id="1465809"/>
    <lineage>
        <taxon>Bacteria</taxon>
        <taxon>Bacillati</taxon>
        <taxon>Bacillota</taxon>
        <taxon>Clostridia</taxon>
        <taxon>Eubacteriales</taxon>
        <taxon>Clostridiaceae</taxon>
        <taxon>Clostridium</taxon>
    </lineage>
</organism>
<reference evidence="7 8" key="1">
    <citation type="submission" date="2020-02" db="EMBL/GenBank/DDBJ databases">
        <title>Genome assembly of a novel Clostridium senegalense strain.</title>
        <authorList>
            <person name="Gupta T.B."/>
            <person name="Jauregui R."/>
            <person name="Maclean P."/>
            <person name="Nawarathana A."/>
            <person name="Brightwell G."/>
        </authorList>
    </citation>
    <scope>NUCLEOTIDE SEQUENCE [LARGE SCALE GENOMIC DNA]</scope>
    <source>
        <strain evidence="7 8">AGRFS4</strain>
    </source>
</reference>
<keyword evidence="8" id="KW-1185">Reference proteome</keyword>
<dbReference type="AlphaFoldDB" id="A0A6M0H277"/>
<evidence type="ECO:0000313" key="8">
    <source>
        <dbReference type="Proteomes" id="UP000481872"/>
    </source>
</evidence>
<feature type="transmembrane region" description="Helical" evidence="6">
    <location>
        <begin position="76"/>
        <end position="95"/>
    </location>
</feature>
<evidence type="ECO:0000313" key="7">
    <source>
        <dbReference type="EMBL" id="NEU04001.1"/>
    </source>
</evidence>
<dbReference type="EMBL" id="JAAGPU010000004">
    <property type="protein sequence ID" value="NEU04001.1"/>
    <property type="molecule type" value="Genomic_DNA"/>
</dbReference>
<sequence length="477" mass="51789">MNMKKKFKMPTAYTILAFIILLVAFLTWVVPAGQYNYTGSTETSLQPIPGTYHTVTSNPQGFKDIVLAPITGFSDAIDVIIFVIVIGGFLGTVMKTGAIDAGIGRLVKKLEGKEKWLIPLIMFFFTLGGITFGMDEETLAFFPILIPVFIAAGYDAITAVAVIKLGSGMATIASLTNPFAVSIACKFAGISMGEGIGLRIALLIILVGLGMFWTMKYAEMVKKDPTKSLIYHLYDEHKEHFLGDENEREIPELTGTRKLILAIFGLTFLIMVIGIIPFSDLGITLIPTLGWWFGELSGLFLVSSILISVIAKNGESKFVHIFIDGARDLLGVALIIGLARGITVVMNAGHISDTVLHLGEVCLQGKGSVGFTIFTYLFYLPMSFLIPSTSGLATVTMPIMAPLADFSGVARHIVITAYQSANGILSLFAPTCPVIMAALAIAKVPYEKWLKFVWKLVVLTFIITLGLLVLAMFVYKQ</sequence>
<feature type="transmembrane region" description="Helical" evidence="6">
    <location>
        <begin position="290"/>
        <end position="309"/>
    </location>
</feature>
<keyword evidence="4 6" id="KW-1133">Transmembrane helix</keyword>
<feature type="transmembrane region" description="Helical" evidence="6">
    <location>
        <begin position="424"/>
        <end position="444"/>
    </location>
</feature>
<feature type="transmembrane region" description="Helical" evidence="6">
    <location>
        <begin position="140"/>
        <end position="163"/>
    </location>
</feature>
<comment type="subcellular location">
    <subcellularLocation>
        <location evidence="1">Cell membrane</location>
        <topology evidence="1">Multi-pass membrane protein</topology>
    </subcellularLocation>
</comment>
<evidence type="ECO:0000256" key="5">
    <source>
        <dbReference type="ARBA" id="ARBA00023136"/>
    </source>
</evidence>
<dbReference type="Proteomes" id="UP000481872">
    <property type="component" value="Unassembled WGS sequence"/>
</dbReference>
<keyword evidence="3 6" id="KW-0812">Transmembrane</keyword>
<feature type="transmembrane region" description="Helical" evidence="6">
    <location>
        <begin position="170"/>
        <end position="190"/>
    </location>
</feature>
<dbReference type="GO" id="GO:0005886">
    <property type="term" value="C:plasma membrane"/>
    <property type="evidence" value="ECO:0007669"/>
    <property type="project" value="UniProtKB-SubCell"/>
</dbReference>
<dbReference type="InterPro" id="IPR051679">
    <property type="entry name" value="DASS-Related_Transporters"/>
</dbReference>
<gene>
    <name evidence="7" type="ORF">G3M99_03860</name>
</gene>
<keyword evidence="2" id="KW-1003">Cell membrane</keyword>
<dbReference type="Pfam" id="PF03606">
    <property type="entry name" value="DcuC"/>
    <property type="match status" value="1"/>
</dbReference>
<evidence type="ECO:0000256" key="1">
    <source>
        <dbReference type="ARBA" id="ARBA00004651"/>
    </source>
</evidence>
<dbReference type="PANTHER" id="PTHR43652:SF6">
    <property type="entry name" value="ARGININE REPRESSOR"/>
    <property type="match status" value="1"/>
</dbReference>
<evidence type="ECO:0000256" key="3">
    <source>
        <dbReference type="ARBA" id="ARBA00022692"/>
    </source>
</evidence>
<dbReference type="InterPro" id="IPR018385">
    <property type="entry name" value="C4_dicarb_anaerob_car-like"/>
</dbReference>
<protein>
    <submittedName>
        <fullName evidence="7">YfcC family protein</fullName>
    </submittedName>
</protein>
<feature type="transmembrane region" description="Helical" evidence="6">
    <location>
        <begin position="456"/>
        <end position="475"/>
    </location>
</feature>
<proteinExistence type="predicted"/>
<feature type="transmembrane region" description="Helical" evidence="6">
    <location>
        <begin position="369"/>
        <end position="387"/>
    </location>
</feature>
<evidence type="ECO:0000256" key="6">
    <source>
        <dbReference type="SAM" id="Phobius"/>
    </source>
</evidence>
<accession>A0A6M0H277</accession>
<feature type="transmembrane region" description="Helical" evidence="6">
    <location>
        <begin position="196"/>
        <end position="215"/>
    </location>
</feature>
<feature type="transmembrane region" description="Helical" evidence="6">
    <location>
        <begin position="116"/>
        <end position="134"/>
    </location>
</feature>
<evidence type="ECO:0000256" key="4">
    <source>
        <dbReference type="ARBA" id="ARBA00022989"/>
    </source>
</evidence>
<feature type="transmembrane region" description="Helical" evidence="6">
    <location>
        <begin position="259"/>
        <end position="278"/>
    </location>
</feature>
<keyword evidence="5 6" id="KW-0472">Membrane</keyword>
<comment type="caution">
    <text evidence="7">The sequence shown here is derived from an EMBL/GenBank/DDBJ whole genome shotgun (WGS) entry which is preliminary data.</text>
</comment>
<evidence type="ECO:0000256" key="2">
    <source>
        <dbReference type="ARBA" id="ARBA00022475"/>
    </source>
</evidence>